<sequence>MTDVQENDQNSRNSLSLSENEITSVLQIETNMQPNKEVLSQTITTMPDEIRKVIEVEVNNKQHMTEDMEMDRSDDNQSGIEEEAIADSREGQMLYMQQDQREEINQEIKEVSKMS</sequence>
<proteinExistence type="predicted"/>
<reference evidence="2 3" key="1">
    <citation type="submission" date="2021-06" db="EMBL/GenBank/DDBJ databases">
        <authorList>
            <person name="Kallberg Y."/>
            <person name="Tangrot J."/>
            <person name="Rosling A."/>
        </authorList>
    </citation>
    <scope>NUCLEOTIDE SEQUENCE [LARGE SCALE GENOMIC DNA]</scope>
    <source>
        <strain evidence="2 3">120-4 pot B 10/14</strain>
    </source>
</reference>
<evidence type="ECO:0000256" key="1">
    <source>
        <dbReference type="SAM" id="MobiDB-lite"/>
    </source>
</evidence>
<comment type="caution">
    <text evidence="2">The sequence shown here is derived from an EMBL/GenBank/DDBJ whole genome shotgun (WGS) entry which is preliminary data.</text>
</comment>
<feature type="region of interest" description="Disordered" evidence="1">
    <location>
        <begin position="1"/>
        <end position="20"/>
    </location>
</feature>
<organism evidence="2 3">
    <name type="scientific">Gigaspora margarita</name>
    <dbReference type="NCBI Taxonomy" id="4874"/>
    <lineage>
        <taxon>Eukaryota</taxon>
        <taxon>Fungi</taxon>
        <taxon>Fungi incertae sedis</taxon>
        <taxon>Mucoromycota</taxon>
        <taxon>Glomeromycotina</taxon>
        <taxon>Glomeromycetes</taxon>
        <taxon>Diversisporales</taxon>
        <taxon>Gigasporaceae</taxon>
        <taxon>Gigaspora</taxon>
    </lineage>
</organism>
<evidence type="ECO:0000313" key="3">
    <source>
        <dbReference type="Proteomes" id="UP000789901"/>
    </source>
</evidence>
<evidence type="ECO:0000313" key="2">
    <source>
        <dbReference type="EMBL" id="CAG8549602.1"/>
    </source>
</evidence>
<dbReference type="Proteomes" id="UP000789901">
    <property type="component" value="Unassembled WGS sequence"/>
</dbReference>
<keyword evidence="3" id="KW-1185">Reference proteome</keyword>
<feature type="region of interest" description="Disordered" evidence="1">
    <location>
        <begin position="60"/>
        <end position="80"/>
    </location>
</feature>
<feature type="compositionally biased region" description="Basic and acidic residues" evidence="1">
    <location>
        <begin position="60"/>
        <end position="75"/>
    </location>
</feature>
<protein>
    <submittedName>
        <fullName evidence="2">3698_t:CDS:1</fullName>
    </submittedName>
</protein>
<accession>A0ABN7UE88</accession>
<dbReference type="EMBL" id="CAJVQB010001777">
    <property type="protein sequence ID" value="CAG8549602.1"/>
    <property type="molecule type" value="Genomic_DNA"/>
</dbReference>
<name>A0ABN7UE88_GIGMA</name>
<feature type="compositionally biased region" description="Low complexity" evidence="1">
    <location>
        <begin position="10"/>
        <end position="20"/>
    </location>
</feature>
<gene>
    <name evidence="2" type="ORF">GMARGA_LOCUS4490</name>
</gene>